<dbReference type="EMBL" id="MLFK01000002">
    <property type="protein sequence ID" value="OIV43185.1"/>
    <property type="molecule type" value="Genomic_DNA"/>
</dbReference>
<dbReference type="AlphaFoldDB" id="A0A1J7CBQ7"/>
<dbReference type="InterPro" id="IPR001173">
    <property type="entry name" value="Glyco_trans_2-like"/>
</dbReference>
<dbReference type="CDD" id="cd00761">
    <property type="entry name" value="Glyco_tranf_GTA_type"/>
    <property type="match status" value="1"/>
</dbReference>
<dbReference type="Pfam" id="PF00535">
    <property type="entry name" value="Glycos_transf_2"/>
    <property type="match status" value="1"/>
</dbReference>
<organism evidence="2 3">
    <name type="scientific">Flavobacterium johnsoniae</name>
    <name type="common">Cytophaga johnsonae</name>
    <dbReference type="NCBI Taxonomy" id="986"/>
    <lineage>
        <taxon>Bacteria</taxon>
        <taxon>Pseudomonadati</taxon>
        <taxon>Bacteroidota</taxon>
        <taxon>Flavobacteriia</taxon>
        <taxon>Flavobacteriales</taxon>
        <taxon>Flavobacteriaceae</taxon>
        <taxon>Flavobacterium</taxon>
    </lineage>
</organism>
<comment type="caution">
    <text evidence="2">The sequence shown here is derived from an EMBL/GenBank/DDBJ whole genome shotgun (WGS) entry which is preliminary data.</text>
</comment>
<dbReference type="RefSeq" id="WP_071635185.1">
    <property type="nucleotide sequence ID" value="NZ_MLFK01000002.1"/>
</dbReference>
<evidence type="ECO:0000259" key="1">
    <source>
        <dbReference type="Pfam" id="PF00535"/>
    </source>
</evidence>
<proteinExistence type="predicted"/>
<dbReference type="SUPFAM" id="SSF53448">
    <property type="entry name" value="Nucleotide-diphospho-sugar transferases"/>
    <property type="match status" value="1"/>
</dbReference>
<dbReference type="PANTHER" id="PTHR22916">
    <property type="entry name" value="GLYCOSYLTRANSFERASE"/>
    <property type="match status" value="1"/>
</dbReference>
<evidence type="ECO:0000313" key="2">
    <source>
        <dbReference type="EMBL" id="OIV43185.1"/>
    </source>
</evidence>
<sequence length="307" mass="35962">MSMQNPKVSIIIPCYNQDKFINETLLSVYNQTYSNWECIIVNDGSTDKTEEIARSWEIKDSRFKYFYKKNSGVSSTRNFGILKASGIYIQFLDSDDLLDDKKIEFSVNEMLKSVEGNTQLVISNFKMISSDSKEILPAFCQLNEASFTFDNFLYNLFSIQLQCGFFDIKLFQSIKFSENLSAQEDWIVWIKIFKNNPNYRFIDLPLAYYRINPSGRMNTIGADDNQIKILDSLKEILTYDQYHKFSVDLITRHFNSAKLFRNNLSAIKKSNSYQFGLIMKKIFKKIGMLRLGEKIFKKFLQFKTKNK</sequence>
<name>A0A1J7CBQ7_FLAJO</name>
<evidence type="ECO:0000313" key="3">
    <source>
        <dbReference type="Proteomes" id="UP000182826"/>
    </source>
</evidence>
<dbReference type="PANTHER" id="PTHR22916:SF3">
    <property type="entry name" value="UDP-GLCNAC:BETAGAL BETA-1,3-N-ACETYLGLUCOSAMINYLTRANSFERASE-LIKE PROTEIN 1"/>
    <property type="match status" value="1"/>
</dbReference>
<dbReference type="InterPro" id="IPR029044">
    <property type="entry name" value="Nucleotide-diphossugar_trans"/>
</dbReference>
<protein>
    <recommendedName>
        <fullName evidence="1">Glycosyltransferase 2-like domain-containing protein</fullName>
    </recommendedName>
</protein>
<accession>A0A1J7CBQ7</accession>
<reference evidence="2 3" key="1">
    <citation type="submission" date="2016-10" db="EMBL/GenBank/DDBJ databases">
        <title>Draft Genome Sequence of Rhizobacteria Flavobacterium johnsoniae CI04.</title>
        <authorList>
            <person name="Bravo J.I."/>
            <person name="Lozano G.L."/>
            <person name="Handelsman J."/>
        </authorList>
    </citation>
    <scope>NUCLEOTIDE SEQUENCE [LARGE SCALE GENOMIC DNA]</scope>
    <source>
        <strain evidence="2 3">CI04</strain>
    </source>
</reference>
<dbReference type="Proteomes" id="UP000182826">
    <property type="component" value="Unassembled WGS sequence"/>
</dbReference>
<keyword evidence="3" id="KW-1185">Reference proteome</keyword>
<gene>
    <name evidence="2" type="ORF">BKM63_02950</name>
</gene>
<dbReference type="GO" id="GO:0016758">
    <property type="term" value="F:hexosyltransferase activity"/>
    <property type="evidence" value="ECO:0007669"/>
    <property type="project" value="UniProtKB-ARBA"/>
</dbReference>
<feature type="domain" description="Glycosyltransferase 2-like" evidence="1">
    <location>
        <begin position="9"/>
        <end position="138"/>
    </location>
</feature>
<dbReference type="Gene3D" id="3.90.550.10">
    <property type="entry name" value="Spore Coat Polysaccharide Biosynthesis Protein SpsA, Chain A"/>
    <property type="match status" value="1"/>
</dbReference>